<accession>A0ABM7EWC1</accession>
<sequence>MDRNFSLLDDGWIPVSYVDGHPDEVSLRRLFEDAWKIKEIRGDIPQQAIAILRLALGILYRAYYVENPSEEQMRDMWDDIFRIGHFDLDILEDYFDEWGDRFFLFGDRPFFQVSGLEYVGQKPYDPVSEMIADMPKPEKYLFAMRGLGTTDTLSLPESARWLVYLQSFDTAGIKTPVKGNTHINKGKIYPLKGFLGTGWLGGVGGVYAEGANLFETLMLNWVLYDDRYDSEYYRLFGNTNDIPVWEKNEVPSADMDDQNSFAGPVQAMTWQSRRIRLVPNEDCTRVIGVVNCYGDAVTQYNTDGFEKMTAWRRSIPQQKKLGLPVPPHMPVTHDASKALWRGLEPILCVGDDGDFRPGIIRWLEEIRTEVLDSEEHVLNMVTIHAQGMTYGTQSSVFETGIDDKLSLSMVMFRHDYAGIAAVVDVVKSTDKAVTALTMFVRNLRSAAGDHSGKTQEIADQIRESAYADLDLLFRDRLANFDESQDPVTYSNAWLDEVHRLLLTMGRDYLSQSPVPVFEEHESGRFGVMSAALAQLLFRGSLNKELGRISD</sequence>
<organism evidence="1 2">
    <name type="scientific">Bifidobacterium catenulatum DSM 16992 = JCM 1194 = LMG 11043</name>
    <dbReference type="NCBI Taxonomy" id="566552"/>
    <lineage>
        <taxon>Bacteria</taxon>
        <taxon>Bacillati</taxon>
        <taxon>Actinomycetota</taxon>
        <taxon>Actinomycetes</taxon>
        <taxon>Bifidobacteriales</taxon>
        <taxon>Bifidobacteriaceae</taxon>
        <taxon>Bifidobacterium</taxon>
    </lineage>
</organism>
<dbReference type="NCBIfam" id="TIGR02547">
    <property type="entry name" value="casA_cse1"/>
    <property type="match status" value="1"/>
</dbReference>
<dbReference type="GeneID" id="45583175"/>
<proteinExistence type="predicted"/>
<gene>
    <name evidence="1" type="ORF">BBCT_1285</name>
</gene>
<keyword evidence="2" id="KW-1185">Reference proteome</keyword>
<evidence type="ECO:0000313" key="2">
    <source>
        <dbReference type="Proteomes" id="UP000035061"/>
    </source>
</evidence>
<dbReference type="RefSeq" id="WP_003834171.1">
    <property type="nucleotide sequence ID" value="NZ_ABXY01000009.1"/>
</dbReference>
<dbReference type="Pfam" id="PF09481">
    <property type="entry name" value="CRISPR_Cse1"/>
    <property type="match status" value="1"/>
</dbReference>
<protein>
    <submittedName>
        <fullName evidence="1">CRISPR-associated protein</fullName>
    </submittedName>
</protein>
<dbReference type="InterPro" id="IPR013381">
    <property type="entry name" value="CRISPR-assoc_prot_Cse1"/>
</dbReference>
<name>A0ABM7EWC1_9BIFI</name>
<reference evidence="1 2" key="1">
    <citation type="submission" date="2012-02" db="EMBL/GenBank/DDBJ databases">
        <title>Complete genome sequence of Bifidobacterium catenulatum JCM 1194.</title>
        <authorList>
            <person name="Toh H."/>
            <person name="Oshima K."/>
            <person name="Morita H."/>
            <person name="Hattori M."/>
        </authorList>
    </citation>
    <scope>NUCLEOTIDE SEQUENCE [LARGE SCALE GENOMIC DNA]</scope>
    <source>
        <strain evidence="1 2">JCM 1194</strain>
    </source>
</reference>
<dbReference type="Gene3D" id="1.10.132.100">
    <property type="match status" value="1"/>
</dbReference>
<dbReference type="EMBL" id="AP012325">
    <property type="protein sequence ID" value="BAR02253.1"/>
    <property type="molecule type" value="Genomic_DNA"/>
</dbReference>
<dbReference type="Proteomes" id="UP000035061">
    <property type="component" value="Chromosome"/>
</dbReference>
<dbReference type="CDD" id="cd09729">
    <property type="entry name" value="Cse1_I-E"/>
    <property type="match status" value="1"/>
</dbReference>
<evidence type="ECO:0000313" key="1">
    <source>
        <dbReference type="EMBL" id="BAR02253.1"/>
    </source>
</evidence>